<sequence>MAALTLSSQAMAHGSSTPHGGGAAVGCEGRSARSCLVLWRRRRAMEKEEGDVLQIRKVMSCFWPHDCDPSRGLRETGVTVRPSVLEIVVLQSTHSGDGGAQEPAGDPKMSRPLHQSYTAAFVPGAAITGYGVSEVVRSSRPGLAAGDLVWGMTGWEDYSVVKPPFTAILTKIQPDDGVPLSYYTGILGMPGLTAYVGFHHICSPKAGETVFVSAASGAVGQLVGQFARLLGCHVVGSAGSKEKVDLLINKFGFHDAFNYKEEDGDLAGALKKRFPDGIDVYFENVGGKMLEAVLLNMKVHGRIAVCGLISQYNLTAGEKEADVGVRNLTSLVSKRIKMQGFIEPDHKHLYPEYMAWVLPHIKEGRVVYVEDVADGLEAAPGALIGLYHGRNVGKQVVRLTNPDPQ</sequence>
<dbReference type="InterPro" id="IPR011032">
    <property type="entry name" value="GroES-like_sf"/>
</dbReference>
<organism evidence="5">
    <name type="scientific">Aegilops tauschii</name>
    <name type="common">Tausch's goatgrass</name>
    <name type="synonym">Aegilops squarrosa</name>
    <dbReference type="NCBI Taxonomy" id="37682"/>
    <lineage>
        <taxon>Eukaryota</taxon>
        <taxon>Viridiplantae</taxon>
        <taxon>Streptophyta</taxon>
        <taxon>Embryophyta</taxon>
        <taxon>Tracheophyta</taxon>
        <taxon>Spermatophyta</taxon>
        <taxon>Magnoliopsida</taxon>
        <taxon>Liliopsida</taxon>
        <taxon>Poales</taxon>
        <taxon>Poaceae</taxon>
        <taxon>BOP clade</taxon>
        <taxon>Pooideae</taxon>
        <taxon>Triticodae</taxon>
        <taxon>Triticeae</taxon>
        <taxon>Triticinae</taxon>
        <taxon>Aegilops</taxon>
    </lineage>
</organism>
<reference evidence="5" key="1">
    <citation type="submission" date="2015-06" db="UniProtKB">
        <authorList>
            <consortium name="EnsemblPlants"/>
        </authorList>
    </citation>
    <scope>IDENTIFICATION</scope>
</reference>
<name>R7W720_AEGTA</name>
<protein>
    <submittedName>
        <fullName evidence="5">Putative NADP-dependent oxidoreductase P2</fullName>
    </submittedName>
</protein>
<dbReference type="SUPFAM" id="SSF51735">
    <property type="entry name" value="NAD(P)-binding Rossmann-fold domains"/>
    <property type="match status" value="1"/>
</dbReference>
<dbReference type="Gene3D" id="3.40.50.720">
    <property type="entry name" value="NAD(P)-binding Rossmann-like Domain"/>
    <property type="match status" value="1"/>
</dbReference>
<dbReference type="FunFam" id="3.40.50.720:FF:000121">
    <property type="entry name" value="Prostaglandin reductase 2"/>
    <property type="match status" value="1"/>
</dbReference>
<dbReference type="Pfam" id="PF00107">
    <property type="entry name" value="ADH_zinc_N"/>
    <property type="match status" value="1"/>
</dbReference>
<evidence type="ECO:0000256" key="3">
    <source>
        <dbReference type="SAM" id="MobiDB-lite"/>
    </source>
</evidence>
<dbReference type="InterPro" id="IPR020843">
    <property type="entry name" value="ER"/>
</dbReference>
<dbReference type="PANTHER" id="PTHR43205:SF71">
    <property type="entry name" value="2-ALKENAL REDUCTASE (NADP(+)-DEPENDENT)-LIKE"/>
    <property type="match status" value="1"/>
</dbReference>
<dbReference type="SMART" id="SM00829">
    <property type="entry name" value="PKS_ER"/>
    <property type="match status" value="1"/>
</dbReference>
<evidence type="ECO:0000256" key="1">
    <source>
        <dbReference type="ARBA" id="ARBA00011738"/>
    </source>
</evidence>
<feature type="region of interest" description="Disordered" evidence="3">
    <location>
        <begin position="1"/>
        <end position="25"/>
    </location>
</feature>
<dbReference type="SUPFAM" id="SSF50129">
    <property type="entry name" value="GroES-like"/>
    <property type="match status" value="2"/>
</dbReference>
<dbReference type="Gene3D" id="3.90.180.10">
    <property type="entry name" value="Medium-chain alcohol dehydrogenases, catalytic domain"/>
    <property type="match status" value="1"/>
</dbReference>
<dbReference type="InterPro" id="IPR041694">
    <property type="entry name" value="ADH_N_2"/>
</dbReference>
<dbReference type="AlphaFoldDB" id="R7W720"/>
<feature type="compositionally biased region" description="Polar residues" evidence="3">
    <location>
        <begin position="1"/>
        <end position="18"/>
    </location>
</feature>
<comment type="subunit">
    <text evidence="1">Homodimer.</text>
</comment>
<feature type="domain" description="Enoyl reductase (ER)" evidence="4">
    <location>
        <begin position="83"/>
        <end position="397"/>
    </location>
</feature>
<dbReference type="ExpressionAtlas" id="R7W720">
    <property type="expression patterns" value="baseline"/>
</dbReference>
<dbReference type="Pfam" id="PF16884">
    <property type="entry name" value="ADH_N_2"/>
    <property type="match status" value="1"/>
</dbReference>
<evidence type="ECO:0000259" key="4">
    <source>
        <dbReference type="SMART" id="SM00829"/>
    </source>
</evidence>
<dbReference type="GO" id="GO:0016628">
    <property type="term" value="F:oxidoreductase activity, acting on the CH-CH group of donors, NAD or NADP as acceptor"/>
    <property type="evidence" value="ECO:0007669"/>
    <property type="project" value="InterPro"/>
</dbReference>
<dbReference type="InterPro" id="IPR045010">
    <property type="entry name" value="MDR_fam"/>
</dbReference>
<dbReference type="PANTHER" id="PTHR43205">
    <property type="entry name" value="PROSTAGLANDIN REDUCTASE"/>
    <property type="match status" value="1"/>
</dbReference>
<keyword evidence="2" id="KW-0560">Oxidoreductase</keyword>
<dbReference type="InterPro" id="IPR036291">
    <property type="entry name" value="NAD(P)-bd_dom_sf"/>
</dbReference>
<dbReference type="InterPro" id="IPR013149">
    <property type="entry name" value="ADH-like_C"/>
</dbReference>
<evidence type="ECO:0000256" key="2">
    <source>
        <dbReference type="ARBA" id="ARBA00023002"/>
    </source>
</evidence>
<evidence type="ECO:0000313" key="5">
    <source>
        <dbReference type="EnsemblPlants" id="EMT17442"/>
    </source>
</evidence>
<proteinExistence type="predicted"/>
<dbReference type="EnsemblPlants" id="EMT17442">
    <property type="protein sequence ID" value="EMT17442"/>
    <property type="gene ID" value="F775_30061"/>
</dbReference>
<accession>R7W720</accession>